<dbReference type="OrthoDB" id="9811314at2"/>
<feature type="domain" description="Peptidase M16 C-terminal" evidence="10">
    <location>
        <begin position="205"/>
        <end position="382"/>
    </location>
</feature>
<sequence>MKQLQKYLFVVLLIILSIPVSGQRLVQDPKLTKGVLKNGFSYYIYPSDVGDHQSSIQLFVKAGSLQEKDSQRGLAHFVEHMAFNGSKNYPKNEVITYLESLGVKFGADLNAYTSYDQTVYKITVNTSNLKQLEKTIDIVADWAFELSFDSLEIEKERGVVIEEWRTKQGASARLSEQYLPLIFHQSRYAERQPIGTLDILRHFKHSEIKGFYNEWYRPNLLAIAVISNQNVGAIEKYIKEQFGKAKNLKNSAERVVYNLPKHNDTLYSIATDKEENDIDYSYITKLTALSQINSVDKFKELLVRSFFNGLSKKRFERLTQRNSIFKSGSMSDIDLMPNIEVAVGGAALFESDIASGIKNYITEQQRILKYGFTSEELSDYRKEFLAQLNRAAQNTKTSAISVIESVKEDFFNGNTVISREQRLALQQQLQSGIDSLTIMSFIGKINQPGNTVVMLTGPDRVKHILPNQSQLQLWQDSISRLPLERWSDHEIVPTKLLTSSPIPSKVLKKEYIAEIDLHKWQLANHTTVYLKQSKGRKDHIQLTGFRQGGYSVLDSTDVVNASFAQSIVAASGAGNFSRRALSKYLTGNSATAMMVLSKYREGLAASASLKDIKTMFELLYLKWTEPRVDRDVFELQKRKALESVKNKENSITSQYNRLITQKLSGEENEEIDENRISNDLVLNKILPTYHKRFNSAKGFEFVIIGDFELDAVEQYVTTYLGGLPSSDLVEDNKAKPLPVGENASILMKAGETDRATVNIIFQNSNVVNDYPEIITYEILQEVLKVKLRENLREKNSGVYGVAVNVSATSIPSTLLRARIGFSCSPEKREFLIEQANKEIDLIAKNPAYIEKELDNIKKQLMVTYDKQKDKETFWSAELRNHIYYHFKDWSLFTKYPEMVSKIQSKDISQAIKKLLLQGTKVTAVLTPEDKLDNTKK</sequence>
<dbReference type="Gene3D" id="3.30.830.10">
    <property type="entry name" value="Metalloenzyme, LuxS/M16 peptidase-like"/>
    <property type="match status" value="4"/>
</dbReference>
<keyword evidence="7" id="KW-0482">Metalloprotease</keyword>
<feature type="domain" description="Peptidase M16 C-terminal" evidence="10">
    <location>
        <begin position="688"/>
        <end position="860"/>
    </location>
</feature>
<keyword evidence="4" id="KW-0479">Metal-binding</keyword>
<evidence type="ECO:0000256" key="8">
    <source>
        <dbReference type="RuleBase" id="RU004447"/>
    </source>
</evidence>
<dbReference type="InterPro" id="IPR007863">
    <property type="entry name" value="Peptidase_M16_C"/>
</dbReference>
<comment type="cofactor">
    <cofactor evidence="1">
        <name>Zn(2+)</name>
        <dbReference type="ChEBI" id="CHEBI:29105"/>
    </cofactor>
</comment>
<evidence type="ECO:0000313" key="11">
    <source>
        <dbReference type="EMBL" id="SOD12025.1"/>
    </source>
</evidence>
<dbReference type="PANTHER" id="PTHR43690">
    <property type="entry name" value="NARDILYSIN"/>
    <property type="match status" value="1"/>
</dbReference>
<proteinExistence type="inferred from homology"/>
<name>A0A285ZQW6_9SPHI</name>
<evidence type="ECO:0000256" key="6">
    <source>
        <dbReference type="ARBA" id="ARBA00022833"/>
    </source>
</evidence>
<evidence type="ECO:0000256" key="2">
    <source>
        <dbReference type="ARBA" id="ARBA00007261"/>
    </source>
</evidence>
<dbReference type="SUPFAM" id="SSF63411">
    <property type="entry name" value="LuxS/MPP-like metallohydrolase"/>
    <property type="match status" value="3"/>
</dbReference>
<evidence type="ECO:0000256" key="5">
    <source>
        <dbReference type="ARBA" id="ARBA00022801"/>
    </source>
</evidence>
<comment type="similarity">
    <text evidence="2 8">Belongs to the peptidase M16 family.</text>
</comment>
<keyword evidence="5" id="KW-0378">Hydrolase</keyword>
<dbReference type="InterPro" id="IPR001431">
    <property type="entry name" value="Pept_M16_Zn_BS"/>
</dbReference>
<protein>
    <submittedName>
        <fullName evidence="11">Zinc protease</fullName>
    </submittedName>
</protein>
<dbReference type="PANTHER" id="PTHR43690:SF34">
    <property type="entry name" value="ZINC PROTEASE PQQL-LIKE"/>
    <property type="match status" value="1"/>
</dbReference>
<evidence type="ECO:0000256" key="1">
    <source>
        <dbReference type="ARBA" id="ARBA00001947"/>
    </source>
</evidence>
<feature type="domain" description="Peptidase M16 N-terminal" evidence="9">
    <location>
        <begin position="45"/>
        <end position="168"/>
    </location>
</feature>
<keyword evidence="6" id="KW-0862">Zinc</keyword>
<accession>A0A285ZQW6</accession>
<gene>
    <name evidence="11" type="ORF">SAMN06297358_0455</name>
</gene>
<evidence type="ECO:0000256" key="7">
    <source>
        <dbReference type="ARBA" id="ARBA00023049"/>
    </source>
</evidence>
<keyword evidence="12" id="KW-1185">Reference proteome</keyword>
<dbReference type="GO" id="GO:0004222">
    <property type="term" value="F:metalloendopeptidase activity"/>
    <property type="evidence" value="ECO:0007669"/>
    <property type="project" value="InterPro"/>
</dbReference>
<dbReference type="InterPro" id="IPR050626">
    <property type="entry name" value="Peptidase_M16"/>
</dbReference>
<dbReference type="PROSITE" id="PS00143">
    <property type="entry name" value="INSULINASE"/>
    <property type="match status" value="1"/>
</dbReference>
<dbReference type="EMBL" id="OCMT01000001">
    <property type="protein sequence ID" value="SOD12025.1"/>
    <property type="molecule type" value="Genomic_DNA"/>
</dbReference>
<dbReference type="AlphaFoldDB" id="A0A285ZQW6"/>
<keyword evidence="3 11" id="KW-0645">Protease</keyword>
<dbReference type="GO" id="GO:0006508">
    <property type="term" value="P:proteolysis"/>
    <property type="evidence" value="ECO:0007669"/>
    <property type="project" value="UniProtKB-KW"/>
</dbReference>
<dbReference type="Pfam" id="PF00675">
    <property type="entry name" value="Peptidase_M16"/>
    <property type="match status" value="1"/>
</dbReference>
<dbReference type="Proteomes" id="UP000219281">
    <property type="component" value="Unassembled WGS sequence"/>
</dbReference>
<evidence type="ECO:0000259" key="9">
    <source>
        <dbReference type="Pfam" id="PF00675"/>
    </source>
</evidence>
<evidence type="ECO:0000256" key="3">
    <source>
        <dbReference type="ARBA" id="ARBA00022670"/>
    </source>
</evidence>
<evidence type="ECO:0000259" key="10">
    <source>
        <dbReference type="Pfam" id="PF05193"/>
    </source>
</evidence>
<dbReference type="InterPro" id="IPR011249">
    <property type="entry name" value="Metalloenz_LuxS/M16"/>
</dbReference>
<dbReference type="RefSeq" id="WP_097128218.1">
    <property type="nucleotide sequence ID" value="NZ_OCMT01000001.1"/>
</dbReference>
<dbReference type="Pfam" id="PF05193">
    <property type="entry name" value="Peptidase_M16_C"/>
    <property type="match status" value="2"/>
</dbReference>
<evidence type="ECO:0000256" key="4">
    <source>
        <dbReference type="ARBA" id="ARBA00022723"/>
    </source>
</evidence>
<reference evidence="12" key="1">
    <citation type="submission" date="2017-09" db="EMBL/GenBank/DDBJ databases">
        <authorList>
            <person name="Varghese N."/>
            <person name="Submissions S."/>
        </authorList>
    </citation>
    <scope>NUCLEOTIDE SEQUENCE [LARGE SCALE GENOMIC DNA]</scope>
    <source>
        <strain evidence="12">CGMCC 1.12803</strain>
    </source>
</reference>
<evidence type="ECO:0000313" key="12">
    <source>
        <dbReference type="Proteomes" id="UP000219281"/>
    </source>
</evidence>
<organism evidence="11 12">
    <name type="scientific">Pedobacter xixiisoli</name>
    <dbReference type="NCBI Taxonomy" id="1476464"/>
    <lineage>
        <taxon>Bacteria</taxon>
        <taxon>Pseudomonadati</taxon>
        <taxon>Bacteroidota</taxon>
        <taxon>Sphingobacteriia</taxon>
        <taxon>Sphingobacteriales</taxon>
        <taxon>Sphingobacteriaceae</taxon>
        <taxon>Pedobacter</taxon>
    </lineage>
</organism>
<dbReference type="InterPro" id="IPR011765">
    <property type="entry name" value="Pept_M16_N"/>
</dbReference>
<dbReference type="GO" id="GO:0046872">
    <property type="term" value="F:metal ion binding"/>
    <property type="evidence" value="ECO:0007669"/>
    <property type="project" value="UniProtKB-KW"/>
</dbReference>